<dbReference type="AlphaFoldDB" id="A0ABD6XPS3"/>
<protein>
    <submittedName>
        <fullName evidence="1">Uncharacterized protein</fullName>
    </submittedName>
</protein>
<gene>
    <name evidence="1" type="ORF">C7430_11577</name>
</gene>
<comment type="caution">
    <text evidence="1">The sequence shown here is derived from an EMBL/GenBank/DDBJ whole genome shotgun (WGS) entry which is preliminary data.</text>
</comment>
<accession>A0ABD6XPS3</accession>
<dbReference type="RefSeq" id="WP_109654017.1">
    <property type="nucleotide sequence ID" value="NZ_JAAVXI010000045.1"/>
</dbReference>
<organism evidence="1 2">
    <name type="scientific">Enterobacter agglomerans</name>
    <name type="common">Erwinia herbicola</name>
    <name type="synonym">Pantoea agglomerans</name>
    <dbReference type="NCBI Taxonomy" id="549"/>
    <lineage>
        <taxon>Bacteria</taxon>
        <taxon>Pseudomonadati</taxon>
        <taxon>Pseudomonadota</taxon>
        <taxon>Gammaproteobacteria</taxon>
        <taxon>Enterobacterales</taxon>
        <taxon>Erwiniaceae</taxon>
        <taxon>Pantoea</taxon>
        <taxon>Pantoea agglomerans group</taxon>
    </lineage>
</organism>
<evidence type="ECO:0000313" key="1">
    <source>
        <dbReference type="EMBL" id="PWJ74555.1"/>
    </source>
</evidence>
<proteinExistence type="predicted"/>
<name>A0ABD6XPS3_ENTAG</name>
<evidence type="ECO:0000313" key="2">
    <source>
        <dbReference type="Proteomes" id="UP000245996"/>
    </source>
</evidence>
<sequence>MQLNNILHVLAAHPEHCIRTFHRGARCSTRRMEGQVLLRHYGWLIPDEIGLNDVMFLKVRDALCVTETWDSDTPGGCTYRLSPDIPA</sequence>
<dbReference type="Proteomes" id="UP000245996">
    <property type="component" value="Unassembled WGS sequence"/>
</dbReference>
<reference evidence="1 2" key="1">
    <citation type="submission" date="2018-05" db="EMBL/GenBank/DDBJ databases">
        <title>Genomic Encyclopedia of Type Strains, Phase IV (KMG-V): Genome sequencing to study the core and pangenomes of soil and plant-associated prokaryotes.</title>
        <authorList>
            <person name="Whitman W."/>
        </authorList>
    </citation>
    <scope>NUCLEOTIDE SEQUENCE [LARGE SCALE GENOMIC DNA]</scope>
    <source>
        <strain evidence="1 2">PNG 92-11</strain>
    </source>
</reference>
<dbReference type="EMBL" id="QGHE01000015">
    <property type="protein sequence ID" value="PWJ74555.1"/>
    <property type="molecule type" value="Genomic_DNA"/>
</dbReference>